<sequence length="76" mass="9295">NISESFLYNHGLRKKHAEQYQLTQKNIEKIKRIAFKKILYPEYKEAYDYIRNLGNIFEHSKEFANARNAYRKRINK</sequence>
<name>A0A0F9TDF6_9ZZZZ</name>
<accession>A0A0F9TDF6</accession>
<feature type="non-terminal residue" evidence="1">
    <location>
        <position position="1"/>
    </location>
</feature>
<evidence type="ECO:0000313" key="1">
    <source>
        <dbReference type="EMBL" id="KKN39558.1"/>
    </source>
</evidence>
<protein>
    <submittedName>
        <fullName evidence="1">Uncharacterized protein</fullName>
    </submittedName>
</protein>
<dbReference type="EMBL" id="LAZR01001756">
    <property type="protein sequence ID" value="KKN39558.1"/>
    <property type="molecule type" value="Genomic_DNA"/>
</dbReference>
<gene>
    <name evidence="1" type="ORF">LCGC14_0742060</name>
</gene>
<proteinExistence type="predicted"/>
<comment type="caution">
    <text evidence="1">The sequence shown here is derived from an EMBL/GenBank/DDBJ whole genome shotgun (WGS) entry which is preliminary data.</text>
</comment>
<reference evidence="1" key="1">
    <citation type="journal article" date="2015" name="Nature">
        <title>Complex archaea that bridge the gap between prokaryotes and eukaryotes.</title>
        <authorList>
            <person name="Spang A."/>
            <person name="Saw J.H."/>
            <person name="Jorgensen S.L."/>
            <person name="Zaremba-Niedzwiedzka K."/>
            <person name="Martijn J."/>
            <person name="Lind A.E."/>
            <person name="van Eijk R."/>
            <person name="Schleper C."/>
            <person name="Guy L."/>
            <person name="Ettema T.J."/>
        </authorList>
    </citation>
    <scope>NUCLEOTIDE SEQUENCE</scope>
</reference>
<organism evidence="1">
    <name type="scientific">marine sediment metagenome</name>
    <dbReference type="NCBI Taxonomy" id="412755"/>
    <lineage>
        <taxon>unclassified sequences</taxon>
        <taxon>metagenomes</taxon>
        <taxon>ecological metagenomes</taxon>
    </lineage>
</organism>
<dbReference type="AlphaFoldDB" id="A0A0F9TDF6"/>